<gene>
    <name evidence="6" type="ORF">FHS23_001473</name>
</gene>
<comment type="similarity">
    <text evidence="2">Belongs to the IucA/IucC family.</text>
</comment>
<accession>A0A839RXW7</accession>
<name>A0A839RXW7_9PSEU</name>
<comment type="caution">
    <text evidence="6">The sequence shown here is derived from an EMBL/GenBank/DDBJ whole genome shotgun (WGS) entry which is preliminary data.</text>
</comment>
<organism evidence="6 7">
    <name type="scientific">Prauserella isguenensis</name>
    <dbReference type="NCBI Taxonomy" id="1470180"/>
    <lineage>
        <taxon>Bacteria</taxon>
        <taxon>Bacillati</taxon>
        <taxon>Actinomycetota</taxon>
        <taxon>Actinomycetes</taxon>
        <taxon>Pseudonocardiales</taxon>
        <taxon>Pseudonocardiaceae</taxon>
        <taxon>Prauserella</taxon>
    </lineage>
</organism>
<feature type="domain" description="Aerobactin siderophore biosynthesis IucA/IucC N-terminal" evidence="4">
    <location>
        <begin position="131"/>
        <end position="359"/>
    </location>
</feature>
<dbReference type="InterPro" id="IPR037455">
    <property type="entry name" value="LucA/IucC-like"/>
</dbReference>
<reference evidence="6 7" key="1">
    <citation type="submission" date="2020-08" db="EMBL/GenBank/DDBJ databases">
        <title>Genomic Encyclopedia of Type Strains, Phase III (KMG-III): the genomes of soil and plant-associated and newly described type strains.</title>
        <authorList>
            <person name="Whitman W."/>
        </authorList>
    </citation>
    <scope>NUCLEOTIDE SEQUENCE [LARGE SCALE GENOMIC DNA]</scope>
    <source>
        <strain evidence="6 7">CECT 8577</strain>
    </source>
</reference>
<dbReference type="EMBL" id="JACHWU010000001">
    <property type="protein sequence ID" value="MBB3050478.1"/>
    <property type="molecule type" value="Genomic_DNA"/>
</dbReference>
<protein>
    <submittedName>
        <fullName evidence="6">Siderophore synthetase component</fullName>
    </submittedName>
</protein>
<evidence type="ECO:0000259" key="5">
    <source>
        <dbReference type="Pfam" id="PF06276"/>
    </source>
</evidence>
<dbReference type="Gene3D" id="1.10.510.40">
    <property type="match status" value="1"/>
</dbReference>
<dbReference type="GO" id="GO:0016881">
    <property type="term" value="F:acid-amino acid ligase activity"/>
    <property type="evidence" value="ECO:0007669"/>
    <property type="project" value="UniProtKB-ARBA"/>
</dbReference>
<dbReference type="Pfam" id="PF06276">
    <property type="entry name" value="FhuF"/>
    <property type="match status" value="1"/>
</dbReference>
<evidence type="ECO:0000313" key="7">
    <source>
        <dbReference type="Proteomes" id="UP000550714"/>
    </source>
</evidence>
<feature type="region of interest" description="Disordered" evidence="3">
    <location>
        <begin position="543"/>
        <end position="565"/>
    </location>
</feature>
<evidence type="ECO:0000256" key="2">
    <source>
        <dbReference type="ARBA" id="ARBA00007832"/>
    </source>
</evidence>
<dbReference type="GO" id="GO:0019290">
    <property type="term" value="P:siderophore biosynthetic process"/>
    <property type="evidence" value="ECO:0007669"/>
    <property type="project" value="InterPro"/>
</dbReference>
<sequence>MPVISEVDGGAAELVLRDLVDALIQENVAGFGEADARADGTLAVPVADGEVTVAVRDGGGLQRYRLDRGPARLNGTPVSPHELVRLVAPDAAQVGGVSGDVATAVEHAATVLAARRDGANVDLLAGERMAATRNRPFHPTARAAAGWTAAELAQYGTVREAALGLDWVAVSTRFVRAGDDPRSADLAALVLQGDELTRLQETVALAGVDTAQYAILPVHPWQYENVLGREFAGELAAGAIVPVARDLGRFHPTASLRTLTTSPPGLRHLKLPLGVATLGAARLLPPRYLANGDAAQRTMRAAVDRDPVLTARVRLCDEGAWCGWSDGDEFADRPGQLAAQVRTYPELDGSLAVPMAALAAHEWLTLAPVLVPDGDPVRFFARLARGFCELGVGFLRHGVLPELHGQNVVVAFDGAEVPGFVLRDHDTLRYVPERMAAAGLAEPAYAIKPGARQSLRLDTAEQLIGYFQTLGLQVNLYGIVDALCRHFSLDERALWTQLREEIVACLDRMDLPDRFGDTLAHCLLRAPTWPSRTVLGPLLERGSSSGVSMPAGTGAVPNPLAGVRE</sequence>
<evidence type="ECO:0000256" key="1">
    <source>
        <dbReference type="ARBA" id="ARBA00004924"/>
    </source>
</evidence>
<dbReference type="RefSeq" id="WP_183649783.1">
    <property type="nucleotide sequence ID" value="NZ_JACHWU010000001.1"/>
</dbReference>
<keyword evidence="7" id="KW-1185">Reference proteome</keyword>
<evidence type="ECO:0000313" key="6">
    <source>
        <dbReference type="EMBL" id="MBB3050478.1"/>
    </source>
</evidence>
<dbReference type="PANTHER" id="PTHR34384:SF6">
    <property type="entry name" value="STAPHYLOFERRIN B SYNTHASE"/>
    <property type="match status" value="1"/>
</dbReference>
<dbReference type="Proteomes" id="UP000550714">
    <property type="component" value="Unassembled WGS sequence"/>
</dbReference>
<dbReference type="InterPro" id="IPR007310">
    <property type="entry name" value="Aerobactin_biosyn_IucA/IucC_N"/>
</dbReference>
<dbReference type="AlphaFoldDB" id="A0A839RXW7"/>
<dbReference type="PANTHER" id="PTHR34384">
    <property type="entry name" value="L-2,3-DIAMINOPROPANOATE--CITRATE LIGASE"/>
    <property type="match status" value="1"/>
</dbReference>
<comment type="pathway">
    <text evidence="1">Siderophore biosynthesis.</text>
</comment>
<evidence type="ECO:0000259" key="4">
    <source>
        <dbReference type="Pfam" id="PF04183"/>
    </source>
</evidence>
<evidence type="ECO:0000256" key="3">
    <source>
        <dbReference type="SAM" id="MobiDB-lite"/>
    </source>
</evidence>
<dbReference type="Pfam" id="PF04183">
    <property type="entry name" value="IucA_IucC"/>
    <property type="match status" value="1"/>
</dbReference>
<feature type="domain" description="Aerobactin siderophore biosynthesis IucA/IucC-like C-terminal" evidence="5">
    <location>
        <begin position="394"/>
        <end position="534"/>
    </location>
</feature>
<proteinExistence type="inferred from homology"/>
<dbReference type="InterPro" id="IPR022770">
    <property type="entry name" value="IucA/IucC-like_C"/>
</dbReference>